<dbReference type="InterPro" id="IPR025877">
    <property type="entry name" value="MobA-like_NTP_Trfase"/>
</dbReference>
<accession>A0A143PWE4</accession>
<dbReference type="SUPFAM" id="SSF53448">
    <property type="entry name" value="Nucleotide-diphospho-sugar transferases"/>
    <property type="match status" value="1"/>
</dbReference>
<proteinExistence type="predicted"/>
<protein>
    <submittedName>
        <fullName evidence="2">Molybdopterin-guanine dinucleotide biosynthesis protein MobA</fullName>
    </submittedName>
</protein>
<dbReference type="Pfam" id="PF12804">
    <property type="entry name" value="NTP_transf_3"/>
    <property type="match status" value="1"/>
</dbReference>
<dbReference type="InterPro" id="IPR029044">
    <property type="entry name" value="Nucleotide-diphossugar_trans"/>
</dbReference>
<evidence type="ECO:0000313" key="2">
    <source>
        <dbReference type="EMBL" id="AMY12528.1"/>
    </source>
</evidence>
<reference evidence="2 3" key="1">
    <citation type="journal article" date="2016" name="Genome Announc.">
        <title>First Complete Genome Sequence of a Subdivision 6 Acidobacterium Strain.</title>
        <authorList>
            <person name="Huang S."/>
            <person name="Vieira S."/>
            <person name="Bunk B."/>
            <person name="Riedel T."/>
            <person name="Sproer C."/>
            <person name="Overmann J."/>
        </authorList>
    </citation>
    <scope>NUCLEOTIDE SEQUENCE [LARGE SCALE GENOMIC DNA]</scope>
    <source>
        <strain evidence="3">DSM 100886 HEG_-6_39</strain>
    </source>
</reference>
<dbReference type="PANTHER" id="PTHR43777:SF1">
    <property type="entry name" value="MOLYBDENUM COFACTOR CYTIDYLYLTRANSFERASE"/>
    <property type="match status" value="1"/>
</dbReference>
<feature type="domain" description="MobA-like NTP transferase" evidence="1">
    <location>
        <begin position="1"/>
        <end position="153"/>
    </location>
</feature>
<dbReference type="OrthoDB" id="285216at2"/>
<organism evidence="2 3">
    <name type="scientific">Luteitalea pratensis</name>
    <dbReference type="NCBI Taxonomy" id="1855912"/>
    <lineage>
        <taxon>Bacteria</taxon>
        <taxon>Pseudomonadati</taxon>
        <taxon>Acidobacteriota</taxon>
        <taxon>Vicinamibacteria</taxon>
        <taxon>Vicinamibacterales</taxon>
        <taxon>Vicinamibacteraceae</taxon>
        <taxon>Luteitalea</taxon>
    </lineage>
</organism>
<dbReference type="AlphaFoldDB" id="A0A143PWE4"/>
<reference evidence="3" key="2">
    <citation type="submission" date="2016-04" db="EMBL/GenBank/DDBJ databases">
        <title>First Complete Genome Sequence of a Subdivision 6 Acidobacterium.</title>
        <authorList>
            <person name="Huang S."/>
            <person name="Vieira S."/>
            <person name="Bunk B."/>
            <person name="Riedel T."/>
            <person name="Sproeer C."/>
            <person name="Overmann J."/>
        </authorList>
    </citation>
    <scope>NUCLEOTIDE SEQUENCE [LARGE SCALE GENOMIC DNA]</scope>
    <source>
        <strain evidence="3">DSM 100886 HEG_-6_39</strain>
    </source>
</reference>
<keyword evidence="3" id="KW-1185">Reference proteome</keyword>
<dbReference type="Proteomes" id="UP000076079">
    <property type="component" value="Chromosome"/>
</dbReference>
<dbReference type="GO" id="GO:0016779">
    <property type="term" value="F:nucleotidyltransferase activity"/>
    <property type="evidence" value="ECO:0007669"/>
    <property type="project" value="UniProtKB-ARBA"/>
</dbReference>
<gene>
    <name evidence="2" type="ORF">LuPra_05804</name>
</gene>
<name>A0A143PWE4_LUTPR</name>
<dbReference type="PANTHER" id="PTHR43777">
    <property type="entry name" value="MOLYBDENUM COFACTOR CYTIDYLYLTRANSFERASE"/>
    <property type="match status" value="1"/>
</dbReference>
<evidence type="ECO:0000259" key="1">
    <source>
        <dbReference type="Pfam" id="PF12804"/>
    </source>
</evidence>
<sequence>MGRPKALLPWPATQEPLAVHVMQTLREAGIGPLGVVTGEHHDLIAAALVSADVEVLYNPRHLEGQLGSLLHGLRWAFAQTDGDWALATLVDVPRVRSSTVRAVAQAPVSADVRAIRPLCDGRHGHPVVWRRDVLALLQAADPAQGARTIMRSLAAHGAVCDMPVDDAGVLNDLDTPEDYAALTRAGGP</sequence>
<evidence type="ECO:0000313" key="3">
    <source>
        <dbReference type="Proteomes" id="UP000076079"/>
    </source>
</evidence>
<dbReference type="Gene3D" id="3.90.550.10">
    <property type="entry name" value="Spore Coat Polysaccharide Biosynthesis Protein SpsA, Chain A"/>
    <property type="match status" value="1"/>
</dbReference>
<dbReference type="EMBL" id="CP015136">
    <property type="protein sequence ID" value="AMY12528.1"/>
    <property type="molecule type" value="Genomic_DNA"/>
</dbReference>
<dbReference type="CDD" id="cd04182">
    <property type="entry name" value="GT_2_like_f"/>
    <property type="match status" value="1"/>
</dbReference>
<dbReference type="KEGG" id="abac:LuPra_05804"/>
<dbReference type="STRING" id="1855912.LuPra_05804"/>